<evidence type="ECO:0000313" key="3">
    <source>
        <dbReference type="EMBL" id="CAG8680309.1"/>
    </source>
</evidence>
<name>A0ABN7UWI3_GIGMA</name>
<evidence type="ECO:0000313" key="4">
    <source>
        <dbReference type="Proteomes" id="UP000789901"/>
    </source>
</evidence>
<keyword evidence="4" id="KW-1185">Reference proteome</keyword>
<dbReference type="Proteomes" id="UP000789901">
    <property type="component" value="Unassembled WGS sequence"/>
</dbReference>
<feature type="domain" description="HTH CENPB-type" evidence="2">
    <location>
        <begin position="98"/>
        <end position="143"/>
    </location>
</feature>
<comment type="caution">
    <text evidence="3">The sequence shown here is derived from an EMBL/GenBank/DDBJ whole genome shotgun (WGS) entry which is preliminary data.</text>
</comment>
<dbReference type="SUPFAM" id="SSF46689">
    <property type="entry name" value="Homeodomain-like"/>
    <property type="match status" value="1"/>
</dbReference>
<organism evidence="3 4">
    <name type="scientific">Gigaspora margarita</name>
    <dbReference type="NCBI Taxonomy" id="4874"/>
    <lineage>
        <taxon>Eukaryota</taxon>
        <taxon>Fungi</taxon>
        <taxon>Fungi incertae sedis</taxon>
        <taxon>Mucoromycota</taxon>
        <taxon>Glomeromycotina</taxon>
        <taxon>Glomeromycetes</taxon>
        <taxon>Diversisporales</taxon>
        <taxon>Gigasporaceae</taxon>
        <taxon>Gigaspora</taxon>
    </lineage>
</organism>
<protein>
    <submittedName>
        <fullName evidence="3">14634_t:CDS:1</fullName>
    </submittedName>
</protein>
<dbReference type="InterPro" id="IPR006600">
    <property type="entry name" value="HTH_CenpB_DNA-bd_dom"/>
</dbReference>
<gene>
    <name evidence="3" type="ORF">GMARGA_LOCUS10918</name>
</gene>
<evidence type="ECO:0000259" key="2">
    <source>
        <dbReference type="Pfam" id="PF03221"/>
    </source>
</evidence>
<sequence>MTSDQSYRILAVTKIANPIEILFYSDIASTILAIDKIRFDWNTVQLGNPNLRDEEIAAEFKCDRSTVSKILKQKQWSEIREVSEDANALKIASPKFLQIEQTLGMWISTAEQKQLTLTGEVIRQKALEFATLLGVSEDEFKASEVINKSYMPLAFHREGITSHYQLPVDYYNNEKTWMRQDLFKVAILSLEHLVRIFPEIEPASDEDPETQIVQIPEVTTALYETQELIDLTNDTYLQQIIQEYFDYDEFVDTEEALDDERIIELVKNLVVNDNEPDDSVDEEPKITFIEATKKP</sequence>
<proteinExistence type="predicted"/>
<dbReference type="EMBL" id="CAJVQB010006241">
    <property type="protein sequence ID" value="CAG8680309.1"/>
    <property type="molecule type" value="Genomic_DNA"/>
</dbReference>
<dbReference type="InterPro" id="IPR009057">
    <property type="entry name" value="Homeodomain-like_sf"/>
</dbReference>
<dbReference type="Gene3D" id="1.10.10.60">
    <property type="entry name" value="Homeodomain-like"/>
    <property type="match status" value="2"/>
</dbReference>
<evidence type="ECO:0000256" key="1">
    <source>
        <dbReference type="ARBA" id="ARBA00023125"/>
    </source>
</evidence>
<accession>A0ABN7UWI3</accession>
<keyword evidence="1" id="KW-0238">DNA-binding</keyword>
<reference evidence="3 4" key="1">
    <citation type="submission" date="2021-06" db="EMBL/GenBank/DDBJ databases">
        <authorList>
            <person name="Kallberg Y."/>
            <person name="Tangrot J."/>
            <person name="Rosling A."/>
        </authorList>
    </citation>
    <scope>NUCLEOTIDE SEQUENCE [LARGE SCALE GENOMIC DNA]</scope>
    <source>
        <strain evidence="3 4">120-4 pot B 10/14</strain>
    </source>
</reference>
<dbReference type="Pfam" id="PF03221">
    <property type="entry name" value="HTH_Tnp_Tc5"/>
    <property type="match status" value="1"/>
</dbReference>